<proteinExistence type="evidence at transcript level"/>
<accession>A0A0S1MIM6</accession>
<evidence type="ECO:0000256" key="1">
    <source>
        <dbReference type="SAM" id="SignalP"/>
    </source>
</evidence>
<name>A0A0S1MIM6_PHAPC</name>
<feature type="signal peptide" evidence="1">
    <location>
        <begin position="1"/>
        <end position="22"/>
    </location>
</feature>
<organism evidence="2">
    <name type="scientific">Phakopsora pachyrhizi</name>
    <name type="common">Asian soybean rust disease fungus</name>
    <dbReference type="NCBI Taxonomy" id="170000"/>
    <lineage>
        <taxon>Eukaryota</taxon>
        <taxon>Fungi</taxon>
        <taxon>Dikarya</taxon>
        <taxon>Basidiomycota</taxon>
        <taxon>Pucciniomycotina</taxon>
        <taxon>Pucciniomycetes</taxon>
        <taxon>Pucciniales</taxon>
        <taxon>Phakopsoraceae</taxon>
        <taxon>Phakopsora</taxon>
    </lineage>
</organism>
<protein>
    <submittedName>
        <fullName evidence="2">Uncharacterized protein</fullName>
    </submittedName>
</protein>
<feature type="chain" id="PRO_5006588932" evidence="1">
    <location>
        <begin position="23"/>
        <end position="55"/>
    </location>
</feature>
<keyword evidence="1" id="KW-0732">Signal</keyword>
<dbReference type="EMBL" id="KT246627">
    <property type="protein sequence ID" value="ALL40718.1"/>
    <property type="molecule type" value="mRNA"/>
</dbReference>
<sequence>MGHDGFLDLRMLFLCFLLFANAYRKENGQKGEGVLETLGEMMRNTPCYIPPDSLI</sequence>
<reference evidence="2" key="1">
    <citation type="submission" date="2015-07" db="EMBL/GenBank/DDBJ databases">
        <title>Elucidating the P. pachyrhizi secretome and potential effectors.</title>
        <authorList>
            <person name="de Carvalho M.C.C.G."/>
            <person name="Nascimento L.C."/>
            <person name="Darben L.M."/>
            <person name="Polizel-Podanosqui A.M."/>
            <person name="Lopes-Caitar V.S."/>
            <person name="Rocha C.S."/>
            <person name="Qi M."/>
            <person name="Carazolle M."/>
            <person name="Kuwahara M.K."/>
            <person name="Pereira G.A.G."/>
            <person name="Abdelnoor R.V."/>
            <person name="Whitham S.A."/>
            <person name="Marcelino-Guimaraes F.C."/>
        </authorList>
    </citation>
    <scope>NUCLEOTIDE SEQUENCE</scope>
</reference>
<evidence type="ECO:0000313" key="2">
    <source>
        <dbReference type="EMBL" id="ALL40718.1"/>
    </source>
</evidence>
<dbReference type="AlphaFoldDB" id="A0A0S1MIM6"/>